<evidence type="ECO:0000313" key="1">
    <source>
        <dbReference type="EMBL" id="CAF9920650.1"/>
    </source>
</evidence>
<name>A0A8H3IH53_9LECA</name>
<proteinExistence type="predicted"/>
<organism evidence="1 2">
    <name type="scientific">Imshaugia aleurites</name>
    <dbReference type="NCBI Taxonomy" id="172621"/>
    <lineage>
        <taxon>Eukaryota</taxon>
        <taxon>Fungi</taxon>
        <taxon>Dikarya</taxon>
        <taxon>Ascomycota</taxon>
        <taxon>Pezizomycotina</taxon>
        <taxon>Lecanoromycetes</taxon>
        <taxon>OSLEUM clade</taxon>
        <taxon>Lecanoromycetidae</taxon>
        <taxon>Lecanorales</taxon>
        <taxon>Lecanorineae</taxon>
        <taxon>Parmeliaceae</taxon>
        <taxon>Imshaugia</taxon>
    </lineage>
</organism>
<accession>A0A8H3IH53</accession>
<evidence type="ECO:0008006" key="3">
    <source>
        <dbReference type="Google" id="ProtNLM"/>
    </source>
</evidence>
<gene>
    <name evidence="1" type="ORF">IMSHALPRED_004966</name>
</gene>
<dbReference type="EMBL" id="CAJPDT010000026">
    <property type="protein sequence ID" value="CAF9920650.1"/>
    <property type="molecule type" value="Genomic_DNA"/>
</dbReference>
<comment type="caution">
    <text evidence="1">The sequence shown here is derived from an EMBL/GenBank/DDBJ whole genome shotgun (WGS) entry which is preliminary data.</text>
</comment>
<sequence>MASFPLLELPLELRDHIYECIMLSDMLPAVLILSHQVRQETIRLLHRKATYSGLFTYDRIKHPKAAPEGHCRRFRITLPDENSDPCRGQDFDAFYCQNEHFLAQDYFMVTVEYGKIARGLLVPVSLDRIGECEYWWSLVRRVVRNGRSCPVIVDGRQYV</sequence>
<keyword evidence="2" id="KW-1185">Reference proteome</keyword>
<dbReference type="OrthoDB" id="62952at2759"/>
<dbReference type="Proteomes" id="UP000664534">
    <property type="component" value="Unassembled WGS sequence"/>
</dbReference>
<protein>
    <recommendedName>
        <fullName evidence="3">F-box domain-containing protein</fullName>
    </recommendedName>
</protein>
<dbReference type="AlphaFoldDB" id="A0A8H3IH53"/>
<reference evidence="1" key="1">
    <citation type="submission" date="2021-03" db="EMBL/GenBank/DDBJ databases">
        <authorList>
            <person name="Tagirdzhanova G."/>
        </authorList>
    </citation>
    <scope>NUCLEOTIDE SEQUENCE</scope>
</reference>
<evidence type="ECO:0000313" key="2">
    <source>
        <dbReference type="Proteomes" id="UP000664534"/>
    </source>
</evidence>